<sequence length="170" mass="18383">MTLRRDDWVVLLGTEWESATPRSEPPLDIIVGGWMVDEEGKAGPFQPNPSYIPADEATPTDPVDTLLRRIAAGEPVGNQLVALIRNSVVEIGCDEQDQPVVDTAPDGVPCVLVATAEVQKLDVIADRWWPVLGSDLPAVVPPGIDILLNANGAAPFRLAADILRNEYRDL</sequence>
<proteinExistence type="predicted"/>
<accession>A0ABS0CMQ0</accession>
<gene>
    <name evidence="1" type="ORF">IU459_00510</name>
</gene>
<dbReference type="InterPro" id="IPR047659">
    <property type="entry name" value="T7SS_assoc"/>
</dbReference>
<name>A0ABS0CMQ0_9NOCA</name>
<organism evidence="1 2">
    <name type="scientific">Nocardia amamiensis</name>
    <dbReference type="NCBI Taxonomy" id="404578"/>
    <lineage>
        <taxon>Bacteria</taxon>
        <taxon>Bacillati</taxon>
        <taxon>Actinomycetota</taxon>
        <taxon>Actinomycetes</taxon>
        <taxon>Mycobacteriales</taxon>
        <taxon>Nocardiaceae</taxon>
        <taxon>Nocardia</taxon>
    </lineage>
</organism>
<evidence type="ECO:0000313" key="2">
    <source>
        <dbReference type="Proteomes" id="UP000702209"/>
    </source>
</evidence>
<evidence type="ECO:0000313" key="1">
    <source>
        <dbReference type="EMBL" id="MBF6296023.1"/>
    </source>
</evidence>
<dbReference type="Proteomes" id="UP000702209">
    <property type="component" value="Unassembled WGS sequence"/>
</dbReference>
<comment type="caution">
    <text evidence="1">The sequence shown here is derived from an EMBL/GenBank/DDBJ whole genome shotgun (WGS) entry which is preliminary data.</text>
</comment>
<reference evidence="1 2" key="1">
    <citation type="submission" date="2020-10" db="EMBL/GenBank/DDBJ databases">
        <title>Identification of Nocardia species via Next-generation sequencing and recognition of intraspecies genetic diversity.</title>
        <authorList>
            <person name="Li P."/>
            <person name="Li P."/>
            <person name="Lu B."/>
        </authorList>
    </citation>
    <scope>NUCLEOTIDE SEQUENCE [LARGE SCALE GENOMIC DNA]</scope>
    <source>
        <strain evidence="1 2">BJ06-0157</strain>
    </source>
</reference>
<keyword evidence="2" id="KW-1185">Reference proteome</keyword>
<dbReference type="NCBIfam" id="NF033532">
    <property type="entry name" value="lone7para_assoc"/>
    <property type="match status" value="1"/>
</dbReference>
<dbReference type="EMBL" id="JADLQX010000001">
    <property type="protein sequence ID" value="MBF6296023.1"/>
    <property type="molecule type" value="Genomic_DNA"/>
</dbReference>
<protein>
    <submittedName>
        <fullName evidence="1">Type VII secretion system-associated protein</fullName>
    </submittedName>
</protein>